<feature type="signal peptide" evidence="4">
    <location>
        <begin position="1"/>
        <end position="28"/>
    </location>
</feature>
<feature type="chain" id="PRO_5003990643" evidence="4">
    <location>
        <begin position="29"/>
        <end position="322"/>
    </location>
</feature>
<feature type="transmembrane region" description="Helical" evidence="3">
    <location>
        <begin position="208"/>
        <end position="235"/>
    </location>
</feature>
<dbReference type="EMBL" id="KB007857">
    <property type="protein sequence ID" value="ELR23337.1"/>
    <property type="molecule type" value="Genomic_DNA"/>
</dbReference>
<sequence>MKKLRACLTGLVLLLVLSIAALPGPTSAVSVEATTTVADSALNATTSGIKSLWHSWYGKATSLLDAVQAHPSTGATPPEVKEAKVVGEIKLLAEALRREEAKLEDLLEARLIIKRQSWTWFLDPQIRAQVDTATLAVNNQRRKVESLFDDISLHWRQLKPLHGVRSRMFASELLAFLLAPVLSILDFLASTFSFGLLFFFLLLGPVALFFGMFAFSLGMAMLPMIGSCLVILYTLEFPWLIIQYNPSALEFVVAYAPFVLATYWLAKSMSRTLRPVRQFRYYAADTAEQPGRRTTHQAAAPTAAPSSATATAPRRTDNVKTD</sequence>
<evidence type="ECO:0000256" key="1">
    <source>
        <dbReference type="SAM" id="Coils"/>
    </source>
</evidence>
<keyword evidence="6" id="KW-1185">Reference proteome</keyword>
<organism evidence="5 6">
    <name type="scientific">Acanthamoeba castellanii (strain ATCC 30010 / Neff)</name>
    <dbReference type="NCBI Taxonomy" id="1257118"/>
    <lineage>
        <taxon>Eukaryota</taxon>
        <taxon>Amoebozoa</taxon>
        <taxon>Discosea</taxon>
        <taxon>Longamoebia</taxon>
        <taxon>Centramoebida</taxon>
        <taxon>Acanthamoebidae</taxon>
        <taxon>Acanthamoeba</taxon>
    </lineage>
</organism>
<protein>
    <submittedName>
        <fullName evidence="5">Uncharacterized protein</fullName>
    </submittedName>
</protein>
<dbReference type="GeneID" id="14924310"/>
<feature type="coiled-coil region" evidence="1">
    <location>
        <begin position="89"/>
        <end position="116"/>
    </location>
</feature>
<evidence type="ECO:0000256" key="2">
    <source>
        <dbReference type="SAM" id="MobiDB-lite"/>
    </source>
</evidence>
<dbReference type="VEuPathDB" id="AmoebaDB:ACA1_069210"/>
<dbReference type="AlphaFoldDB" id="L8HDM4"/>
<evidence type="ECO:0000256" key="4">
    <source>
        <dbReference type="SAM" id="SignalP"/>
    </source>
</evidence>
<feature type="transmembrane region" description="Helical" evidence="3">
    <location>
        <begin position="173"/>
        <end position="201"/>
    </location>
</feature>
<evidence type="ECO:0000313" key="5">
    <source>
        <dbReference type="EMBL" id="ELR23337.1"/>
    </source>
</evidence>
<keyword evidence="3" id="KW-0472">Membrane</keyword>
<reference evidence="5 6" key="1">
    <citation type="journal article" date="2013" name="Genome Biol.">
        <title>Genome of Acanthamoeba castellanii highlights extensive lateral gene transfer and early evolution of tyrosine kinase signaling.</title>
        <authorList>
            <person name="Clarke M."/>
            <person name="Lohan A.J."/>
            <person name="Liu B."/>
            <person name="Lagkouvardos I."/>
            <person name="Roy S."/>
            <person name="Zafar N."/>
            <person name="Bertelli C."/>
            <person name="Schilde C."/>
            <person name="Kianianmomeni A."/>
            <person name="Burglin T.R."/>
            <person name="Frech C."/>
            <person name="Turcotte B."/>
            <person name="Kopec K.O."/>
            <person name="Synnott J.M."/>
            <person name="Choo C."/>
            <person name="Paponov I."/>
            <person name="Finkler A."/>
            <person name="Soon Heng Tan C."/>
            <person name="Hutchins A.P."/>
            <person name="Weinmeier T."/>
            <person name="Rattei T."/>
            <person name="Chu J.S."/>
            <person name="Gimenez G."/>
            <person name="Irimia M."/>
            <person name="Rigden D.J."/>
            <person name="Fitzpatrick D.A."/>
            <person name="Lorenzo-Morales J."/>
            <person name="Bateman A."/>
            <person name="Chiu C.H."/>
            <person name="Tang P."/>
            <person name="Hegemann P."/>
            <person name="Fromm H."/>
            <person name="Raoult D."/>
            <person name="Greub G."/>
            <person name="Miranda-Saavedra D."/>
            <person name="Chen N."/>
            <person name="Nash P."/>
            <person name="Ginger M.L."/>
            <person name="Horn M."/>
            <person name="Schaap P."/>
            <person name="Caler L."/>
            <person name="Loftus B."/>
        </authorList>
    </citation>
    <scope>NUCLEOTIDE SEQUENCE [LARGE SCALE GENOMIC DNA]</scope>
    <source>
        <strain evidence="5 6">Neff</strain>
    </source>
</reference>
<name>L8HDM4_ACACF</name>
<keyword evidence="1" id="KW-0175">Coiled coil</keyword>
<feature type="transmembrane region" description="Helical" evidence="3">
    <location>
        <begin position="247"/>
        <end position="266"/>
    </location>
</feature>
<keyword evidence="3" id="KW-0812">Transmembrane</keyword>
<proteinExistence type="predicted"/>
<accession>L8HDM4</accession>
<feature type="region of interest" description="Disordered" evidence="2">
    <location>
        <begin position="287"/>
        <end position="322"/>
    </location>
</feature>
<keyword evidence="4" id="KW-0732">Signal</keyword>
<feature type="compositionally biased region" description="Low complexity" evidence="2">
    <location>
        <begin position="298"/>
        <end position="313"/>
    </location>
</feature>
<dbReference type="RefSeq" id="XP_004352865.1">
    <property type="nucleotide sequence ID" value="XM_004352813.1"/>
</dbReference>
<gene>
    <name evidence="5" type="ORF">ACA1_069210</name>
</gene>
<evidence type="ECO:0000256" key="3">
    <source>
        <dbReference type="SAM" id="Phobius"/>
    </source>
</evidence>
<dbReference type="KEGG" id="acan:ACA1_069210"/>
<evidence type="ECO:0000313" key="6">
    <source>
        <dbReference type="Proteomes" id="UP000011083"/>
    </source>
</evidence>
<dbReference type="Proteomes" id="UP000011083">
    <property type="component" value="Unassembled WGS sequence"/>
</dbReference>
<keyword evidence="3" id="KW-1133">Transmembrane helix</keyword>